<dbReference type="InterPro" id="IPR036928">
    <property type="entry name" value="AS_sf"/>
</dbReference>
<dbReference type="Gene3D" id="3.90.1300.10">
    <property type="entry name" value="Amidase signature (AS) domain"/>
    <property type="match status" value="1"/>
</dbReference>
<evidence type="ECO:0000313" key="3">
    <source>
        <dbReference type="Proteomes" id="UP000515663"/>
    </source>
</evidence>
<dbReference type="KEGG" id="gji:H1R19_22110"/>
<dbReference type="Pfam" id="PF01425">
    <property type="entry name" value="Amidase"/>
    <property type="match status" value="1"/>
</dbReference>
<protein>
    <submittedName>
        <fullName evidence="2">DUF3225 domain-containing protein</fullName>
    </submittedName>
</protein>
<dbReference type="SUPFAM" id="SSF54427">
    <property type="entry name" value="NTF2-like"/>
    <property type="match status" value="1"/>
</dbReference>
<dbReference type="InterPro" id="IPR024507">
    <property type="entry name" value="AtzH-like"/>
</dbReference>
<keyword evidence="3" id="KW-1185">Reference proteome</keyword>
<proteinExistence type="predicted"/>
<evidence type="ECO:0000313" key="2">
    <source>
        <dbReference type="EMBL" id="QMT01474.1"/>
    </source>
</evidence>
<sequence length="520" mass="54113">MSTSIEGLPDLTPDADSALMQQFWRYEAALMANDVAALDDLFWDDEQTVRADSVAVLLGHNAIAEFRAARSHGAPVRTITAVHVREISDAAAVVLAENCRPDGTRGLQTQVWRRTPAGWKVAYAHLSAGSPRDQTVWRKVGAPLVGATGAGTLSGLTIAVKDLFAVAGERIGAGTPAHLELAPVETEHASAVAALLRHGATVTGIAHTDELAYSLGGTNPHYGTPPNPAAPGRIPGGSTSGPAVAVSGGEVDLGLGTDTAGSIRVPASYQGIWGFRPTHGLIDTTGLLSLAPSFDAVGLMARDIDTVRLGADILVTDGRGDADADITEIVVDPTLLAYAEPEVAQSFWSAVRTLDSSLALRYHDVTDGRLPTWFHAFRTVQAHEAWRSHGEFLTDHPDAVATDVAARFRIASAVSATEADDARAEIVRARAHLDGVLGAGTALLLPSAAGPAPLRTEGSAERARTATLHLTCLASLSGRPAISAPCLTADGAPVGLSAVGAVGADHTLLRFAARHLTFHI</sequence>
<name>A0A7D7LXX7_9ACTN</name>
<dbReference type="PANTHER" id="PTHR46310:SF7">
    <property type="entry name" value="AMIDASE 1"/>
    <property type="match status" value="1"/>
</dbReference>
<dbReference type="Gene3D" id="3.10.450.50">
    <property type="match status" value="1"/>
</dbReference>
<feature type="domain" description="Amidase" evidence="1">
    <location>
        <begin position="151"/>
        <end position="324"/>
    </location>
</feature>
<dbReference type="SUPFAM" id="SSF75304">
    <property type="entry name" value="Amidase signature (AS) enzymes"/>
    <property type="match status" value="1"/>
</dbReference>
<dbReference type="InterPro" id="IPR032710">
    <property type="entry name" value="NTF2-like_dom_sf"/>
</dbReference>
<dbReference type="EMBL" id="CP059491">
    <property type="protein sequence ID" value="QMT01474.1"/>
    <property type="molecule type" value="Genomic_DNA"/>
</dbReference>
<dbReference type="InterPro" id="IPR023631">
    <property type="entry name" value="Amidase_dom"/>
</dbReference>
<dbReference type="PANTHER" id="PTHR46310">
    <property type="entry name" value="AMIDASE 1"/>
    <property type="match status" value="1"/>
</dbReference>
<gene>
    <name evidence="2" type="ORF">H1R19_22110</name>
</gene>
<organism evidence="2 3">
    <name type="scientific">Gordonia jinghuaiqii</name>
    <dbReference type="NCBI Taxonomy" id="2758710"/>
    <lineage>
        <taxon>Bacteria</taxon>
        <taxon>Bacillati</taxon>
        <taxon>Actinomycetota</taxon>
        <taxon>Actinomycetes</taxon>
        <taxon>Mycobacteriales</taxon>
        <taxon>Gordoniaceae</taxon>
        <taxon>Gordonia</taxon>
    </lineage>
</organism>
<dbReference type="CDD" id="cd00531">
    <property type="entry name" value="NTF2_like"/>
    <property type="match status" value="1"/>
</dbReference>
<dbReference type="RefSeq" id="WP_219850172.1">
    <property type="nucleotide sequence ID" value="NZ_CP059491.1"/>
</dbReference>
<reference evidence="3" key="1">
    <citation type="submission" date="2020-07" db="EMBL/GenBank/DDBJ databases">
        <title>novel species isolated from the respiratory tract of Marmot.</title>
        <authorList>
            <person name="Zhang G."/>
        </authorList>
    </citation>
    <scope>NUCLEOTIDE SEQUENCE [LARGE SCALE GENOMIC DNA]</scope>
    <source>
        <strain evidence="3">686</strain>
    </source>
</reference>
<dbReference type="AlphaFoldDB" id="A0A7D7LXX7"/>
<evidence type="ECO:0000259" key="1">
    <source>
        <dbReference type="Pfam" id="PF01425"/>
    </source>
</evidence>
<accession>A0A7D7LXX7</accession>
<dbReference type="Pfam" id="PF11533">
    <property type="entry name" value="AtzH-like"/>
    <property type="match status" value="1"/>
</dbReference>
<dbReference type="Proteomes" id="UP000515663">
    <property type="component" value="Chromosome"/>
</dbReference>